<proteinExistence type="predicted"/>
<gene>
    <name evidence="1" type="ORF">LPJ66_001313</name>
</gene>
<sequence length="229" mass="25927">MESLLAISRDISQLLAEPQFSQLYMDHFTDQAKASPPHKRSIDSHPPTVHRVIKALQHLGISNVSRIYHVPSDYYSWPTYQRALHMTVPSPAHLCKSVVMKNKGWRPEHPGHQYYCVMVQYAHTINTATMIDWVRDLDGEKKVAKKHYNFRLADSEVSLELTGFKKGGVSPFGVITEIPIILCESITSLQPPIFWMGAGDIDYKLAMPVKSFVNATKCMIADISVFVNE</sequence>
<evidence type="ECO:0000313" key="1">
    <source>
        <dbReference type="EMBL" id="KAJ1900686.1"/>
    </source>
</evidence>
<comment type="caution">
    <text evidence="1">The sequence shown here is derived from an EMBL/GenBank/DDBJ whole genome shotgun (WGS) entry which is preliminary data.</text>
</comment>
<protein>
    <submittedName>
        <fullName evidence="1">Uncharacterized protein</fullName>
    </submittedName>
</protein>
<accession>A0ACC1ITN9</accession>
<reference evidence="1" key="1">
    <citation type="submission" date="2022-07" db="EMBL/GenBank/DDBJ databases">
        <title>Phylogenomic reconstructions and comparative analyses of Kickxellomycotina fungi.</title>
        <authorList>
            <person name="Reynolds N.K."/>
            <person name="Stajich J.E."/>
            <person name="Barry K."/>
            <person name="Grigoriev I.V."/>
            <person name="Crous P."/>
            <person name="Smith M.E."/>
        </authorList>
    </citation>
    <scope>NUCLEOTIDE SEQUENCE</scope>
    <source>
        <strain evidence="1">Benny 63K</strain>
    </source>
</reference>
<dbReference type="EMBL" id="JANBPG010000066">
    <property type="protein sequence ID" value="KAJ1900686.1"/>
    <property type="molecule type" value="Genomic_DNA"/>
</dbReference>
<organism evidence="1 2">
    <name type="scientific">Kickxella alabastrina</name>
    <dbReference type="NCBI Taxonomy" id="61397"/>
    <lineage>
        <taxon>Eukaryota</taxon>
        <taxon>Fungi</taxon>
        <taxon>Fungi incertae sedis</taxon>
        <taxon>Zoopagomycota</taxon>
        <taxon>Kickxellomycotina</taxon>
        <taxon>Kickxellomycetes</taxon>
        <taxon>Kickxellales</taxon>
        <taxon>Kickxellaceae</taxon>
        <taxon>Kickxella</taxon>
    </lineage>
</organism>
<keyword evidence="2" id="KW-1185">Reference proteome</keyword>
<name>A0ACC1ITN9_9FUNG</name>
<dbReference type="Proteomes" id="UP001150581">
    <property type="component" value="Unassembled WGS sequence"/>
</dbReference>
<evidence type="ECO:0000313" key="2">
    <source>
        <dbReference type="Proteomes" id="UP001150581"/>
    </source>
</evidence>